<comment type="caution">
    <text evidence="2">The sequence shown here is derived from an EMBL/GenBank/DDBJ whole genome shotgun (WGS) entry which is preliminary data.</text>
</comment>
<evidence type="ECO:0000313" key="3">
    <source>
        <dbReference type="Proteomes" id="UP000034646"/>
    </source>
</evidence>
<protein>
    <recommendedName>
        <fullName evidence="4">Baseplate protein J-like domain-containing protein</fullName>
    </recommendedName>
</protein>
<dbReference type="STRING" id="1618738.UV76_C0005G0011"/>
<evidence type="ECO:0000313" key="2">
    <source>
        <dbReference type="EMBL" id="KKT00935.1"/>
    </source>
</evidence>
<reference evidence="2 3" key="1">
    <citation type="journal article" date="2015" name="Nature">
        <title>rRNA introns, odd ribosomes, and small enigmatic genomes across a large radiation of phyla.</title>
        <authorList>
            <person name="Brown C.T."/>
            <person name="Hug L.A."/>
            <person name="Thomas B.C."/>
            <person name="Sharon I."/>
            <person name="Castelle C.J."/>
            <person name="Singh A."/>
            <person name="Wilkins M.J."/>
            <person name="Williams K.H."/>
            <person name="Banfield J.F."/>
        </authorList>
    </citation>
    <scope>NUCLEOTIDE SEQUENCE [LARGE SCALE GENOMIC DNA]</scope>
</reference>
<dbReference type="AlphaFoldDB" id="A0A0G1DTG7"/>
<evidence type="ECO:0000256" key="1">
    <source>
        <dbReference type="SAM" id="Phobius"/>
    </source>
</evidence>
<feature type="transmembrane region" description="Helical" evidence="1">
    <location>
        <begin position="51"/>
        <end position="72"/>
    </location>
</feature>
<keyword evidence="1" id="KW-0812">Transmembrane</keyword>
<proteinExistence type="predicted"/>
<dbReference type="Proteomes" id="UP000034646">
    <property type="component" value="Unassembled WGS sequence"/>
</dbReference>
<organism evidence="2 3">
    <name type="scientific">Candidatus Nomurabacteria bacterium GW2011_GWA2_43_15</name>
    <dbReference type="NCBI Taxonomy" id="1618738"/>
    <lineage>
        <taxon>Bacteria</taxon>
        <taxon>Candidatus Nomuraibacteriota</taxon>
    </lineage>
</organism>
<evidence type="ECO:0008006" key="4">
    <source>
        <dbReference type="Google" id="ProtNLM"/>
    </source>
</evidence>
<gene>
    <name evidence="2" type="ORF">UV76_C0005G0011</name>
</gene>
<keyword evidence="1" id="KW-0472">Membrane</keyword>
<keyword evidence="1" id="KW-1133">Transmembrane helix</keyword>
<accession>A0A0G1DTG7</accession>
<name>A0A0G1DTG7_9BACT</name>
<sequence length="423" mass="46709">MSKHFLEDMIKDKRRRMGTEKVRKPELKEVWEEPEEAKEIKTSQAKNRPRYMLWLVALISAAFCFFALSFLFSKAEVLVDPKAQDVSLNENLSASKDSSDNGLFFDLVVISGEESKSVPASGEKDVTEKATGTVVIYNAFSSSSQTLSIDTRLEGSNGKIYKTQAKTVVPGKSSSGTPGSVEVKIYGAEAGPEYNSEPLDFKILGFKGTSKYDKFYGRSKGAIAGGFKGRIPDVPETEKTAAVAELKTALQAKLLQKATDQIPSGFVLFKDAVFLNIDDTNIPLDAENNNLIITLKGTLYGLLFNEQKLTKKIAEKNVERYDGNEVFIPNIKELVFMLSNKDSSSFDNIRSVSFNLSGPAKIVWKLDADKFAGDLLGKPKKDFNQILSQYTNIDSATLTLSPLWARSIPNQAEDVSVIVNYPK</sequence>
<dbReference type="EMBL" id="LCFS01000005">
    <property type="protein sequence ID" value="KKT00935.1"/>
    <property type="molecule type" value="Genomic_DNA"/>
</dbReference>